<name>A0A6H0WKY3_9BACI</name>
<reference evidence="1 2" key="1">
    <citation type="submission" date="2020-02" db="EMBL/GenBank/DDBJ databases">
        <title>Genome sequencing, annotation and comparative genomic analysis of Bacillus tequilensis EA-CB0015, an effective biological control agent against Pseudocercospora fijiensis in banana plants.</title>
        <authorList>
            <person name="Cuellar-Gaviria T.Z."/>
            <person name="Ju K.-S."/>
            <person name="Villegas-Escobar V."/>
        </authorList>
    </citation>
    <scope>NUCLEOTIDE SEQUENCE [LARGE SCALE GENOMIC DNA]</scope>
    <source>
        <strain evidence="1 2">EA-CB0015</strain>
    </source>
</reference>
<keyword evidence="2" id="KW-1185">Reference proteome</keyword>
<organism evidence="1 2">
    <name type="scientific">Bacillus tequilensis</name>
    <dbReference type="NCBI Taxonomy" id="227866"/>
    <lineage>
        <taxon>Bacteria</taxon>
        <taxon>Bacillati</taxon>
        <taxon>Bacillota</taxon>
        <taxon>Bacilli</taxon>
        <taxon>Bacillales</taxon>
        <taxon>Bacillaceae</taxon>
        <taxon>Bacillus</taxon>
    </lineage>
</organism>
<dbReference type="AlphaFoldDB" id="A0A6H0WKY3"/>
<gene>
    <name evidence="1" type="ORF">G4P54_09450</name>
</gene>
<dbReference type="Proteomes" id="UP000501914">
    <property type="component" value="Chromosome"/>
</dbReference>
<protein>
    <submittedName>
        <fullName evidence="1">Uncharacterized protein</fullName>
    </submittedName>
</protein>
<accession>A0A6H0WKY3</accession>
<proteinExistence type="predicted"/>
<evidence type="ECO:0000313" key="1">
    <source>
        <dbReference type="EMBL" id="QIW80016.1"/>
    </source>
</evidence>
<evidence type="ECO:0000313" key="2">
    <source>
        <dbReference type="Proteomes" id="UP000501914"/>
    </source>
</evidence>
<sequence length="71" mass="8475">MPLIDYFYVLQFENKEYFKSFKLDEDDYLTSNDLHGASKLQTMYEVIEVASELKTKCNVQCEVREIQVVKR</sequence>
<dbReference type="KEGG" id="bteq:G4P54_09450"/>
<dbReference type="RefSeq" id="WP_167872479.1">
    <property type="nucleotide sequence ID" value="NZ_CP048852.1"/>
</dbReference>
<dbReference type="EMBL" id="CP048852">
    <property type="protein sequence ID" value="QIW80016.1"/>
    <property type="molecule type" value="Genomic_DNA"/>
</dbReference>